<evidence type="ECO:0000256" key="4">
    <source>
        <dbReference type="ARBA" id="ARBA00022989"/>
    </source>
</evidence>
<comment type="subcellular location">
    <subcellularLocation>
        <location evidence="1 6">Endoplasmic reticulum membrane</location>
        <topology evidence="1 6">Multi-pass membrane protein</topology>
    </subcellularLocation>
</comment>
<feature type="region of interest" description="Disordered" evidence="7">
    <location>
        <begin position="212"/>
        <end position="270"/>
    </location>
</feature>
<evidence type="ECO:0000313" key="10">
    <source>
        <dbReference type="Proteomes" id="UP000053958"/>
    </source>
</evidence>
<dbReference type="PROSITE" id="PS50845">
    <property type="entry name" value="RETICULON"/>
    <property type="match status" value="1"/>
</dbReference>
<dbReference type="GeneID" id="25318562"/>
<feature type="compositionally biased region" description="Polar residues" evidence="7">
    <location>
        <begin position="38"/>
        <end position="48"/>
    </location>
</feature>
<keyword evidence="4 6" id="KW-1133">Transmembrane helix</keyword>
<name>A0A0F4YNU6_RASE3</name>
<dbReference type="AlphaFoldDB" id="A0A0F4YNU6"/>
<accession>A0A0F4YNU6</accession>
<feature type="compositionally biased region" description="Low complexity" evidence="7">
    <location>
        <begin position="241"/>
        <end position="261"/>
    </location>
</feature>
<dbReference type="GO" id="GO:0005789">
    <property type="term" value="C:endoplasmic reticulum membrane"/>
    <property type="evidence" value="ECO:0007669"/>
    <property type="project" value="UniProtKB-SubCell"/>
</dbReference>
<evidence type="ECO:0000313" key="9">
    <source>
        <dbReference type="EMBL" id="KKA19760.1"/>
    </source>
</evidence>
<dbReference type="OrthoDB" id="567788at2759"/>
<keyword evidence="5 6" id="KW-0472">Membrane</keyword>
<evidence type="ECO:0000256" key="3">
    <source>
        <dbReference type="ARBA" id="ARBA00022824"/>
    </source>
</evidence>
<evidence type="ECO:0000256" key="5">
    <source>
        <dbReference type="ARBA" id="ARBA00023136"/>
    </source>
</evidence>
<keyword evidence="3 6" id="KW-0256">Endoplasmic reticulum</keyword>
<keyword evidence="2 6" id="KW-0812">Transmembrane</keyword>
<dbReference type="STRING" id="1408163.A0A0F4YNU6"/>
<dbReference type="Pfam" id="PF02453">
    <property type="entry name" value="Reticulon"/>
    <property type="match status" value="1"/>
</dbReference>
<comment type="caution">
    <text evidence="9">The sequence shown here is derived from an EMBL/GenBank/DDBJ whole genome shotgun (WGS) entry which is preliminary data.</text>
</comment>
<feature type="compositionally biased region" description="Basic and acidic residues" evidence="7">
    <location>
        <begin position="23"/>
        <end position="36"/>
    </location>
</feature>
<feature type="domain" description="Reticulon" evidence="8">
    <location>
        <begin position="73"/>
        <end position="203"/>
    </location>
</feature>
<feature type="region of interest" description="Disordered" evidence="7">
    <location>
        <begin position="1"/>
        <end position="49"/>
    </location>
</feature>
<protein>
    <recommendedName>
        <fullName evidence="6">Reticulon-like protein</fullName>
    </recommendedName>
</protein>
<dbReference type="Proteomes" id="UP000053958">
    <property type="component" value="Unassembled WGS sequence"/>
</dbReference>
<feature type="transmembrane region" description="Helical" evidence="6">
    <location>
        <begin position="106"/>
        <end position="127"/>
    </location>
</feature>
<proteinExistence type="predicted"/>
<dbReference type="EMBL" id="LASV01000321">
    <property type="protein sequence ID" value="KKA19760.1"/>
    <property type="molecule type" value="Genomic_DNA"/>
</dbReference>
<keyword evidence="10" id="KW-1185">Reference proteome</keyword>
<sequence>MAEPSGDVSYPVVNGANPASDGVKTEASKPGDELRRVTPSQTTSTGQPLTPMAALEVAGKLVFSQGLASSFRPRKYYTIPKETIEGVLDDLEQLFDFFLLEFQRTLFAENVIHTIAAFSAAFVSYWLSKILPLWGLALIAVTIAYLGPLVYISNREIIDEQIHSVQQLINAQASHVRGIAEQHTAHATGLVKQYASDYSAKAQGYIRRSATPEVAKAPASGTTIKTEPVSPQPSFKQSDFPEAPKTEPVAAEPAAESSAPENNQEPLLAL</sequence>
<evidence type="ECO:0000256" key="2">
    <source>
        <dbReference type="ARBA" id="ARBA00022692"/>
    </source>
</evidence>
<reference evidence="9 10" key="1">
    <citation type="submission" date="2015-04" db="EMBL/GenBank/DDBJ databases">
        <authorList>
            <person name="Heijne W.H."/>
            <person name="Fedorova N.D."/>
            <person name="Nierman W.C."/>
            <person name="Vollebregt A.W."/>
            <person name="Zhao Z."/>
            <person name="Wu L."/>
            <person name="Kumar M."/>
            <person name="Stam H."/>
            <person name="van den Berg M.A."/>
            <person name="Pel H.J."/>
        </authorList>
    </citation>
    <scope>NUCLEOTIDE SEQUENCE [LARGE SCALE GENOMIC DNA]</scope>
    <source>
        <strain evidence="9 10">CBS 393.64</strain>
    </source>
</reference>
<evidence type="ECO:0000256" key="7">
    <source>
        <dbReference type="SAM" id="MobiDB-lite"/>
    </source>
</evidence>
<organism evidence="9 10">
    <name type="scientific">Rasamsonia emersonii (strain ATCC 16479 / CBS 393.64 / IMI 116815)</name>
    <dbReference type="NCBI Taxonomy" id="1408163"/>
    <lineage>
        <taxon>Eukaryota</taxon>
        <taxon>Fungi</taxon>
        <taxon>Dikarya</taxon>
        <taxon>Ascomycota</taxon>
        <taxon>Pezizomycotina</taxon>
        <taxon>Eurotiomycetes</taxon>
        <taxon>Eurotiomycetidae</taxon>
        <taxon>Eurotiales</taxon>
        <taxon>Trichocomaceae</taxon>
        <taxon>Rasamsonia</taxon>
    </lineage>
</organism>
<evidence type="ECO:0000259" key="8">
    <source>
        <dbReference type="PROSITE" id="PS50845"/>
    </source>
</evidence>
<gene>
    <name evidence="9" type="ORF">T310_6252</name>
</gene>
<dbReference type="InterPro" id="IPR003388">
    <property type="entry name" value="Reticulon"/>
</dbReference>
<evidence type="ECO:0000256" key="6">
    <source>
        <dbReference type="RuleBase" id="RU363132"/>
    </source>
</evidence>
<dbReference type="RefSeq" id="XP_013326372.1">
    <property type="nucleotide sequence ID" value="XM_013470918.1"/>
</dbReference>
<feature type="transmembrane region" description="Helical" evidence="6">
    <location>
        <begin position="133"/>
        <end position="152"/>
    </location>
</feature>
<evidence type="ECO:0000256" key="1">
    <source>
        <dbReference type="ARBA" id="ARBA00004477"/>
    </source>
</evidence>